<dbReference type="Proteomes" id="UP000186997">
    <property type="component" value="Unassembled WGS sequence"/>
</dbReference>
<feature type="compositionally biased region" description="Acidic residues" evidence="1">
    <location>
        <begin position="116"/>
        <end position="125"/>
    </location>
</feature>
<keyword evidence="4" id="KW-1185">Reference proteome</keyword>
<dbReference type="AlphaFoldDB" id="A0A1R3WX99"/>
<dbReference type="STRING" id="287098.SAMN05421665_1614"/>
<evidence type="ECO:0000256" key="1">
    <source>
        <dbReference type="SAM" id="MobiDB-lite"/>
    </source>
</evidence>
<feature type="signal peptide" evidence="2">
    <location>
        <begin position="1"/>
        <end position="20"/>
    </location>
</feature>
<sequence length="125" mass="13601">MKQILALTVAAALLCAPAMAEDAPESDMGEGLDLIEEGARMLMRGLMSEMEPALDALRDNVEQMGPALGEFVQSVGPAFGALLERIDDLRYYEAPEILPNGDIIMRRSPDAPAWEPEPDTTEIEL</sequence>
<keyword evidence="2" id="KW-0732">Signal</keyword>
<feature type="region of interest" description="Disordered" evidence="1">
    <location>
        <begin position="106"/>
        <end position="125"/>
    </location>
</feature>
<accession>A0A1R3WX99</accession>
<dbReference type="OrthoDB" id="7308154at2"/>
<name>A0A1R3WX99_9RHOB</name>
<protein>
    <recommendedName>
        <fullName evidence="5">AAA+ family ATPase</fullName>
    </recommendedName>
</protein>
<evidence type="ECO:0000313" key="3">
    <source>
        <dbReference type="EMBL" id="SIT83181.1"/>
    </source>
</evidence>
<evidence type="ECO:0000256" key="2">
    <source>
        <dbReference type="SAM" id="SignalP"/>
    </source>
</evidence>
<gene>
    <name evidence="3" type="ORF">SAMN05421665_1614</name>
</gene>
<feature type="chain" id="PRO_5012277739" description="AAA+ family ATPase" evidence="2">
    <location>
        <begin position="21"/>
        <end position="125"/>
    </location>
</feature>
<dbReference type="RefSeq" id="WP_076659105.1">
    <property type="nucleotide sequence ID" value="NZ_FTPR01000001.1"/>
</dbReference>
<proteinExistence type="predicted"/>
<organism evidence="3 4">
    <name type="scientific">Yoonia rosea</name>
    <dbReference type="NCBI Taxonomy" id="287098"/>
    <lineage>
        <taxon>Bacteria</taxon>
        <taxon>Pseudomonadati</taxon>
        <taxon>Pseudomonadota</taxon>
        <taxon>Alphaproteobacteria</taxon>
        <taxon>Rhodobacterales</taxon>
        <taxon>Paracoccaceae</taxon>
        <taxon>Yoonia</taxon>
    </lineage>
</organism>
<reference evidence="4" key="1">
    <citation type="submission" date="2017-01" db="EMBL/GenBank/DDBJ databases">
        <authorList>
            <person name="Varghese N."/>
            <person name="Submissions S."/>
        </authorList>
    </citation>
    <scope>NUCLEOTIDE SEQUENCE [LARGE SCALE GENOMIC DNA]</scope>
    <source>
        <strain evidence="4">DSM 29591</strain>
    </source>
</reference>
<evidence type="ECO:0008006" key="5">
    <source>
        <dbReference type="Google" id="ProtNLM"/>
    </source>
</evidence>
<evidence type="ECO:0000313" key="4">
    <source>
        <dbReference type="Proteomes" id="UP000186997"/>
    </source>
</evidence>
<dbReference type="EMBL" id="FTPR01000001">
    <property type="protein sequence ID" value="SIT83181.1"/>
    <property type="molecule type" value="Genomic_DNA"/>
</dbReference>